<feature type="region of interest" description="Disordered" evidence="1">
    <location>
        <begin position="2508"/>
        <end position="2529"/>
    </location>
</feature>
<reference evidence="6" key="1">
    <citation type="journal article" date="2014" name="BMC Genomics">
        <title>Genome characteristics reveal the impact of lichenization on lichen-forming fungus Endocarpon pusillum Hedwig (Verrucariales, Ascomycota).</title>
        <authorList>
            <person name="Wang Y.-Y."/>
            <person name="Liu B."/>
            <person name="Zhang X.-Y."/>
            <person name="Zhou Q.-M."/>
            <person name="Zhang T."/>
            <person name="Li H."/>
            <person name="Yu Y.-F."/>
            <person name="Zhang X.-L."/>
            <person name="Hao X.-Y."/>
            <person name="Wang M."/>
            <person name="Wang L."/>
            <person name="Wei J.-C."/>
        </authorList>
    </citation>
    <scope>NUCLEOTIDE SEQUENCE [LARGE SCALE GENOMIC DNA]</scope>
    <source>
        <strain evidence="6">Z07020 / HMAS-L-300199</strain>
    </source>
</reference>
<protein>
    <submittedName>
        <fullName evidence="5">Uncharacterized protein</fullName>
    </submittedName>
</protein>
<evidence type="ECO:0000313" key="6">
    <source>
        <dbReference type="Proteomes" id="UP000019373"/>
    </source>
</evidence>
<dbReference type="GeneID" id="19243057"/>
<dbReference type="PANTHER" id="PTHR17695">
    <property type="entry name" value="SMALL SUBUNIT PROCESSOME COMPONENT 20 HOMOLOG"/>
    <property type="match status" value="1"/>
</dbReference>
<dbReference type="SUPFAM" id="SSF48371">
    <property type="entry name" value="ARM repeat"/>
    <property type="match status" value="2"/>
</dbReference>
<sequence length="2618" mass="293055">MAAISPGRPSGPPRKPKKQSATTNTHRFEPFSERIARLRVDPVHRVQQNQSTPEDTGLSTTHFGQSLDHWAELNLSENFIHFVQKARPLCESLPQIIHHADSIFALLLHHIAERDVVSSEPLLSLLAHFAHDLGSRFEKYFAEAVNLVLSVAATHDASEVIEWSFSCLAWMFKFLSRLLVPDLRPLLTIIAPYLGRARQKPYVIRFAAESMAFLVRKAGNMYHKNKIPLENVISCLFEDLQGVKNQKEKLSYQLGLMSLFSEAVRGIDGELHSSSVEIVGCLVDHAKQSTDIDNPHLEILEGVVISIIHETTADGFFPLAKLIRDFSRTLGEQSQPGDVAVSARLLRVIIGTRKGSRISDWNTTMEGLDHVANIAREPAYSSSVILQDILTTVAMTFQFSPLDALLPFNTRFMNHFSSEPLSRYFLPFCLLTDQLGRDRFQSLVLPQLQKYIIREWQQDQLGCCLAVRQLTATGIHVSVPSQPGCPSSQYSIDEEILRILCADETVPESPQFVKDALAQFAEDVSLPQDKSVAIKFVEPLRLQSLKMLRKGESLNVTSMAFSAGRGFKTYVRLAKFTDKLDKSLWMEVCDSAVLPAHNPIFLTALSEYLEALDMTDAELARAPKLIKRLTQNLLNCVVEIKIISVRLMHHIVSRIEVQDLLSTILQILETPYDLQTVRQITMLIRRLVVLHKNVKSDMLLRQAVPYFFLGLLTSESGPIVQEVHSAINTMCEDSADEEVVSDLVMRSLQSSDHSSPPQESMGEEQTPTAKPNRYQCTNIQKVKEIAEKAFTLFDEPKKNLDKMLNGQWASTDNGPILLSRLQALQVLKIIPQATERRSRFVVPVFLSMQPAQDYVSLYPGSAASTSSHTLSPESIPRAWTFPERKAFLELLGKFKNPKVLYKSQQVFDALLECLTAGQSEIQKLALQALFTWKLPGVRRYEESLLKLTDEKTYRDELTTLFHSDVESSSIRNEDRSELLPILLRLLYGQMINRSGSKANHGGQESKRKTTLRMLFKMQHDEIADFLDIAFGKTSIQIGDDGSIQHGTLSVDVMSIEKQNGLVRAAESMLETLQGQMAPFGERILAPVLYCLYRACQRLNEKRSTDDASKHGSKNSIARNIRRTAVHCLCMMSTSCHGINWSIYLPSIFKYAIDPKLDNFAVENAQGISGLLQLFATWSDDASKVPYLSVYNESLLDRVADCLVTPSTKDAVKIYILDQIFLRLPQLAAENPSLRQQVLSVLRPRMQHLLRVLGLLLESKETRKVLDSVIAVLASLTPLVDSTVEVAGLLSACTTLLEESSDRVGPRVKGDLLRAVLHLLRLTSSNAESLVHGQLRKTVSSFFNYFKDSPSRSALAEILEVQSLGDPQAIITASLCSRLNAISGDKLDSIDYDSRLEAFNAINAMDVADLIPELWEPILQNLIYFARAADDFAIRSNAVSSLRRFISAACELQRPGFHTLLQTTIFEAVRKAAKADSEAVRADHLALFGLMVQKCYSWTEISDMQGLLVSNDEDASFFNNILHIQHHRRIRAMRRLAAEAEQGVLRSTNICHFFLPLLEKFIFDPKDDEGVRNLRGQAIVTVGSLLQWVEWGQFRAILRRYKSYINNKTEAEKDVIKLLGVSADALISSLCLETENQDTEMQGLAGVKRQTALRKSLPSMERLSHELGTHFIPDLAAFIHQKDESQVTSRIPVAITTVKLLQILPQAQIAQFLPPLLLDIAYILRSRSQDSRDIARRTLAEATSILGPSCLNWTLKELRTALARGYQLHVLSYTVHSILVANTDHLKPGDLDHCLDGLVAVITDDIFGVVGQEKDAEDYISKMREVKSRKSFDSMELLAKSTTVQHLIRLIRPLQTLLTGNISSKHSRQVDELLRRIGIGLSRNPIAGSRDILMFSYEVIQELYHNMQPAKEHMMTNDELNHQRFLVQASGSNKTPVSRDSPSVYKLAKFALDLVRSTLQKHDNLLKPESVHGFLPVIGDALVQAQEDVKTSAMRTLTAIIKLPMPELQENASLYIIEAVMVVKDSISTNGEAPQAALKLVAAILRERRSVHIRESDLSYLLHRIMPDLEQPDRQGVTFNFIKAVMARKIMLPEVYDASKKIGMMMITNHGQSARDAARGVFVHFVLEYPQSKERWNKQIKFLVKNLSYQYPEGRQSTMEAINMLLNKVGESVAQELIAKIFIPLILIMANDDNAGCREMAGALLSRCFEKADAEQLKSLLGSLQGWVQQSGNLALRKTGLQAFKILFEVLGVKAEKEVPALLSETCQIVKELGHSDAGETWETIYHALQLVLKITAVFPALAMANQQSLLWSRICALLTYPHPWVQSSSAALMGACFHDIAIANGKSSLASLPLIGSHGLQLTGEAQLDVMRSSLCVLKRNWSSRDMSAQLGRNLVFLGRCFNANSLSIDTTAPSTTREVENPDLDDDEEHKSDDENEVLPQGTRVPAIAYLLTQLSLILRHEPRKLTSATLLPKQSSLTVLAALIHHTPTTTLDPLLPTTILPPLAHLTDPTLPTPNSSSSSSTDPNFSSTFRDLITSASEVLDLLQKKVGATEYVKAMTEAQRLRREKREGRRIKRRLEVVRDPEAAARSKRRRGEKEKRRKVARGEGFRAARRGL</sequence>
<dbReference type="OrthoDB" id="360653at2759"/>
<keyword evidence="6" id="KW-1185">Reference proteome</keyword>
<dbReference type="RefSeq" id="XP_007806205.1">
    <property type="nucleotide sequence ID" value="XM_007808014.1"/>
</dbReference>
<dbReference type="InterPro" id="IPR016024">
    <property type="entry name" value="ARM-type_fold"/>
</dbReference>
<dbReference type="Gene3D" id="1.25.10.10">
    <property type="entry name" value="Leucine-rich Repeat Variant"/>
    <property type="match status" value="2"/>
</dbReference>
<dbReference type="InterPro" id="IPR011989">
    <property type="entry name" value="ARM-like"/>
</dbReference>
<evidence type="ECO:0000259" key="3">
    <source>
        <dbReference type="Pfam" id="PF20416"/>
    </source>
</evidence>
<feature type="region of interest" description="Disordered" evidence="1">
    <location>
        <begin position="748"/>
        <end position="772"/>
    </location>
</feature>
<accession>U1HDR2</accession>
<feature type="domain" description="U3 small nucleolar RNA-associated protein 20" evidence="3">
    <location>
        <begin position="1681"/>
        <end position="1899"/>
    </location>
</feature>
<evidence type="ECO:0000259" key="2">
    <source>
        <dbReference type="Pfam" id="PF07539"/>
    </source>
</evidence>
<dbReference type="Pfam" id="PF20416">
    <property type="entry name" value="UTP20"/>
    <property type="match status" value="1"/>
</dbReference>
<evidence type="ECO:0000256" key="1">
    <source>
        <dbReference type="SAM" id="MobiDB-lite"/>
    </source>
</evidence>
<dbReference type="Proteomes" id="UP000019373">
    <property type="component" value="Unassembled WGS sequence"/>
</dbReference>
<gene>
    <name evidence="5" type="ORF">EPUS_08206</name>
</gene>
<dbReference type="PANTHER" id="PTHR17695:SF11">
    <property type="entry name" value="SMALL SUBUNIT PROCESSOME COMPONENT 20 HOMOLOG"/>
    <property type="match status" value="1"/>
</dbReference>
<name>U1HDR2_ENDPU</name>
<dbReference type="Pfam" id="PF07539">
    <property type="entry name" value="UTP20_N"/>
    <property type="match status" value="1"/>
</dbReference>
<dbReference type="InterPro" id="IPR011430">
    <property type="entry name" value="UTP20_N"/>
</dbReference>
<dbReference type="InterPro" id="IPR057525">
    <property type="entry name" value="UTP20_C"/>
</dbReference>
<evidence type="ECO:0000313" key="5">
    <source>
        <dbReference type="EMBL" id="ERF68140.1"/>
    </source>
</evidence>
<dbReference type="GO" id="GO:0032040">
    <property type="term" value="C:small-subunit processome"/>
    <property type="evidence" value="ECO:0007669"/>
    <property type="project" value="TreeGrafter"/>
</dbReference>
<feature type="region of interest" description="Disordered" evidence="1">
    <location>
        <begin position="2412"/>
        <end position="2441"/>
    </location>
</feature>
<dbReference type="HOGENOM" id="CLU_000327_0_0_1"/>
<organism evidence="5 6">
    <name type="scientific">Endocarpon pusillum (strain Z07020 / HMAS-L-300199)</name>
    <name type="common">Lichen-forming fungus</name>
    <dbReference type="NCBI Taxonomy" id="1263415"/>
    <lineage>
        <taxon>Eukaryota</taxon>
        <taxon>Fungi</taxon>
        <taxon>Dikarya</taxon>
        <taxon>Ascomycota</taxon>
        <taxon>Pezizomycotina</taxon>
        <taxon>Eurotiomycetes</taxon>
        <taxon>Chaetothyriomycetidae</taxon>
        <taxon>Verrucariales</taxon>
        <taxon>Verrucariaceae</taxon>
        <taxon>Endocarpon</taxon>
    </lineage>
</organism>
<proteinExistence type="predicted"/>
<feature type="region of interest" description="Disordered" evidence="1">
    <location>
        <begin position="1"/>
        <end position="28"/>
    </location>
</feature>
<dbReference type="Pfam" id="PF23099">
    <property type="entry name" value="UTP20_C"/>
    <property type="match status" value="1"/>
</dbReference>
<dbReference type="eggNOG" id="KOG1823">
    <property type="taxonomic scope" value="Eukaryota"/>
</dbReference>
<dbReference type="InterPro" id="IPR046523">
    <property type="entry name" value="UTP20_dom"/>
</dbReference>
<feature type="domain" description="U3 small nucleolar RNA-associated protein 20 N-terminal" evidence="2">
    <location>
        <begin position="879"/>
        <end position="1475"/>
    </location>
</feature>
<evidence type="ECO:0000259" key="4">
    <source>
        <dbReference type="Pfam" id="PF23099"/>
    </source>
</evidence>
<dbReference type="InterPro" id="IPR052575">
    <property type="entry name" value="SSU_processome_comp_20"/>
</dbReference>
<feature type="compositionally biased region" description="Basic residues" evidence="1">
    <location>
        <begin position="2591"/>
        <end position="2605"/>
    </location>
</feature>
<dbReference type="OMA" id="EGLMAMF"/>
<feature type="domain" description="U3 small nucleolar RNA-associated protein 20 C-terminal" evidence="4">
    <location>
        <begin position="2236"/>
        <end position="2602"/>
    </location>
</feature>
<dbReference type="GO" id="GO:0030686">
    <property type="term" value="C:90S preribosome"/>
    <property type="evidence" value="ECO:0007669"/>
    <property type="project" value="TreeGrafter"/>
</dbReference>
<feature type="region of interest" description="Disordered" evidence="1">
    <location>
        <begin position="2585"/>
        <end position="2618"/>
    </location>
</feature>
<dbReference type="EMBL" id="KE721540">
    <property type="protein sequence ID" value="ERF68140.1"/>
    <property type="molecule type" value="Genomic_DNA"/>
</dbReference>